<reference evidence="2 3" key="1">
    <citation type="journal article" date="2018" name="IMA Fungus">
        <title>IMA Genome-F 9: Draft genome sequence of Annulohypoxylon stygium, Aspergillus mulundensis, Berkeleyomyces basicola (syn. Thielaviopsis basicola), Ceratocystis smalleyi, two Cercospora beticola strains, Coleophoma cylindrospora, Fusarium fracticaudum, Phialophora cf. hyalina, and Morchella septimelata.</title>
        <authorList>
            <person name="Wingfield B.D."/>
            <person name="Bills G.F."/>
            <person name="Dong Y."/>
            <person name="Huang W."/>
            <person name="Nel W.J."/>
            <person name="Swalarsk-Parry B.S."/>
            <person name="Vaghefi N."/>
            <person name="Wilken P.M."/>
            <person name="An Z."/>
            <person name="de Beer Z.W."/>
            <person name="De Vos L."/>
            <person name="Chen L."/>
            <person name="Duong T.A."/>
            <person name="Gao Y."/>
            <person name="Hammerbacher A."/>
            <person name="Kikkert J.R."/>
            <person name="Li Y."/>
            <person name="Li H."/>
            <person name="Li K."/>
            <person name="Li Q."/>
            <person name="Liu X."/>
            <person name="Ma X."/>
            <person name="Naidoo K."/>
            <person name="Pethybridge S.J."/>
            <person name="Sun J."/>
            <person name="Steenkamp E.T."/>
            <person name="van der Nest M.A."/>
            <person name="van Wyk S."/>
            <person name="Wingfield M.J."/>
            <person name="Xiong C."/>
            <person name="Yue Q."/>
            <person name="Zhang X."/>
        </authorList>
    </citation>
    <scope>NUCLEOTIDE SEQUENCE [LARGE SCALE GENOMIC DNA]</scope>
    <source>
        <strain evidence="2 3">DSM 5745</strain>
    </source>
</reference>
<sequence length="185" mass="19817">MSGSVRIFSLLTGLAVFALFSFKAIMSSSPPNLEITLSSPSIPPSFSDPLTLTFDVSVTNQGGSPATVLKWGSPLDERANVLGVFEIRDVESDEIVPLNSIKFNRQLPPPKEDFVEIASGGSVTAAVTIPLVPLVGGRSYTLKAKGWWQAVWERSLDDVPESDLDQLKGALRGEFVSEAVPVVEG</sequence>
<dbReference type="RefSeq" id="XP_026607928.1">
    <property type="nucleotide sequence ID" value="XM_026742083.1"/>
</dbReference>
<dbReference type="Gene3D" id="2.60.40.2970">
    <property type="match status" value="1"/>
</dbReference>
<organism evidence="2 3">
    <name type="scientific">Aspergillus mulundensis</name>
    <dbReference type="NCBI Taxonomy" id="1810919"/>
    <lineage>
        <taxon>Eukaryota</taxon>
        <taxon>Fungi</taxon>
        <taxon>Dikarya</taxon>
        <taxon>Ascomycota</taxon>
        <taxon>Pezizomycotina</taxon>
        <taxon>Eurotiomycetes</taxon>
        <taxon>Eurotiomycetidae</taxon>
        <taxon>Eurotiales</taxon>
        <taxon>Aspergillaceae</taxon>
        <taxon>Aspergillus</taxon>
        <taxon>Aspergillus subgen. Nidulantes</taxon>
    </lineage>
</organism>
<feature type="signal peptide" evidence="1">
    <location>
        <begin position="1"/>
        <end position="27"/>
    </location>
</feature>
<keyword evidence="1" id="KW-0732">Signal</keyword>
<dbReference type="OrthoDB" id="4664297at2759"/>
<evidence type="ECO:0000313" key="3">
    <source>
        <dbReference type="Proteomes" id="UP000256690"/>
    </source>
</evidence>
<protein>
    <recommendedName>
        <fullName evidence="4">Water stress and hypersensitive response domain-containing protein</fullName>
    </recommendedName>
</protein>
<evidence type="ECO:0000256" key="1">
    <source>
        <dbReference type="SAM" id="SignalP"/>
    </source>
</evidence>
<feature type="chain" id="PRO_5017700141" description="Water stress and hypersensitive response domain-containing protein" evidence="1">
    <location>
        <begin position="28"/>
        <end position="185"/>
    </location>
</feature>
<gene>
    <name evidence="2" type="ORF">DSM5745_00067</name>
</gene>
<name>A0A3D8T2F5_9EURO</name>
<comment type="caution">
    <text evidence="2">The sequence shown here is derived from an EMBL/GenBank/DDBJ whole genome shotgun (WGS) entry which is preliminary data.</text>
</comment>
<keyword evidence="3" id="KW-1185">Reference proteome</keyword>
<dbReference type="EMBL" id="PVWQ01000001">
    <property type="protein sequence ID" value="RDW92745.1"/>
    <property type="molecule type" value="Genomic_DNA"/>
</dbReference>
<evidence type="ECO:0000313" key="2">
    <source>
        <dbReference type="EMBL" id="RDW92745.1"/>
    </source>
</evidence>
<dbReference type="Proteomes" id="UP000256690">
    <property type="component" value="Unassembled WGS sequence"/>
</dbReference>
<accession>A0A3D8T2F5</accession>
<evidence type="ECO:0008006" key="4">
    <source>
        <dbReference type="Google" id="ProtNLM"/>
    </source>
</evidence>
<proteinExistence type="predicted"/>
<dbReference type="AlphaFoldDB" id="A0A3D8T2F5"/>
<dbReference type="GeneID" id="38110437"/>